<protein>
    <submittedName>
        <fullName evidence="1">Uncharacterized protein</fullName>
    </submittedName>
</protein>
<comment type="caution">
    <text evidence="1">The sequence shown here is derived from an EMBL/GenBank/DDBJ whole genome shotgun (WGS) entry which is preliminary data.</text>
</comment>
<dbReference type="Proteomes" id="UP000218887">
    <property type="component" value="Unassembled WGS sequence"/>
</dbReference>
<evidence type="ECO:0000313" key="1">
    <source>
        <dbReference type="EMBL" id="PAV30351.1"/>
    </source>
</evidence>
<organism evidence="1 2">
    <name type="scientific">Virgibacillus profundi</name>
    <dbReference type="NCBI Taxonomy" id="2024555"/>
    <lineage>
        <taxon>Bacteria</taxon>
        <taxon>Bacillati</taxon>
        <taxon>Bacillota</taxon>
        <taxon>Bacilli</taxon>
        <taxon>Bacillales</taxon>
        <taxon>Bacillaceae</taxon>
        <taxon>Virgibacillus</taxon>
    </lineage>
</organism>
<evidence type="ECO:0000313" key="2">
    <source>
        <dbReference type="Proteomes" id="UP000218887"/>
    </source>
</evidence>
<name>A0A2A2IEA8_9BACI</name>
<accession>A0A2A2IEA8</accession>
<dbReference type="AlphaFoldDB" id="A0A2A2IEA8"/>
<reference evidence="1 2" key="1">
    <citation type="submission" date="2017-08" db="EMBL/GenBank/DDBJ databases">
        <title>Virgibacillus indicus sp. nov. and Virgibacillus profoundi sp. nov, two moderately halophilic bacteria isolated from marine sediment by using the Microfluidic Streak Plate.</title>
        <authorList>
            <person name="Xu B."/>
            <person name="Hu B."/>
            <person name="Wang J."/>
            <person name="Zhu Y."/>
            <person name="Huang L."/>
            <person name="Du W."/>
            <person name="Huang Y."/>
        </authorList>
    </citation>
    <scope>NUCLEOTIDE SEQUENCE [LARGE SCALE GENOMIC DNA]</scope>
    <source>
        <strain evidence="1 2">IO3-P3-H5</strain>
    </source>
</reference>
<keyword evidence="2" id="KW-1185">Reference proteome</keyword>
<sequence length="62" mass="7068">MKAEINGIVVEGTPEEIYEYVKLSKRDKKSTKSKADSEFVKRLVFGDLQANEIIKDINNSYS</sequence>
<dbReference type="RefSeq" id="WP_095654953.1">
    <property type="nucleotide sequence ID" value="NZ_NPOA01000004.1"/>
</dbReference>
<gene>
    <name evidence="1" type="ORF">CIL05_07725</name>
</gene>
<proteinExistence type="predicted"/>
<dbReference type="EMBL" id="NPOA01000004">
    <property type="protein sequence ID" value="PAV30351.1"/>
    <property type="molecule type" value="Genomic_DNA"/>
</dbReference>